<keyword evidence="3" id="KW-1185">Reference proteome</keyword>
<reference evidence="2" key="1">
    <citation type="submission" date="2020-08" db="EMBL/GenBank/DDBJ databases">
        <title>Multicomponent nature underlies the extraordinary mechanical properties of spider dragline silk.</title>
        <authorList>
            <person name="Kono N."/>
            <person name="Nakamura H."/>
            <person name="Mori M."/>
            <person name="Yoshida Y."/>
            <person name="Ohtoshi R."/>
            <person name="Malay A.D."/>
            <person name="Moran D.A.P."/>
            <person name="Tomita M."/>
            <person name="Numata K."/>
            <person name="Arakawa K."/>
        </authorList>
    </citation>
    <scope>NUCLEOTIDE SEQUENCE</scope>
</reference>
<evidence type="ECO:0000256" key="1">
    <source>
        <dbReference type="SAM" id="Phobius"/>
    </source>
</evidence>
<comment type="caution">
    <text evidence="2">The sequence shown here is derived from an EMBL/GenBank/DDBJ whole genome shotgun (WGS) entry which is preliminary data.</text>
</comment>
<protein>
    <submittedName>
        <fullName evidence="2">Uncharacterized protein</fullName>
    </submittedName>
</protein>
<accession>A0A8X6QCK1</accession>
<keyword evidence="1" id="KW-0812">Transmembrane</keyword>
<organism evidence="2 3">
    <name type="scientific">Nephila pilipes</name>
    <name type="common">Giant wood spider</name>
    <name type="synonym">Nephila maculata</name>
    <dbReference type="NCBI Taxonomy" id="299642"/>
    <lineage>
        <taxon>Eukaryota</taxon>
        <taxon>Metazoa</taxon>
        <taxon>Ecdysozoa</taxon>
        <taxon>Arthropoda</taxon>
        <taxon>Chelicerata</taxon>
        <taxon>Arachnida</taxon>
        <taxon>Araneae</taxon>
        <taxon>Araneomorphae</taxon>
        <taxon>Entelegynae</taxon>
        <taxon>Araneoidea</taxon>
        <taxon>Nephilidae</taxon>
        <taxon>Nephila</taxon>
    </lineage>
</organism>
<evidence type="ECO:0000313" key="2">
    <source>
        <dbReference type="EMBL" id="GFU11359.1"/>
    </source>
</evidence>
<dbReference type="Proteomes" id="UP000887013">
    <property type="component" value="Unassembled WGS sequence"/>
</dbReference>
<keyword evidence="1" id="KW-1133">Transmembrane helix</keyword>
<feature type="transmembrane region" description="Helical" evidence="1">
    <location>
        <begin position="21"/>
        <end position="45"/>
    </location>
</feature>
<evidence type="ECO:0000313" key="3">
    <source>
        <dbReference type="Proteomes" id="UP000887013"/>
    </source>
</evidence>
<dbReference type="EMBL" id="BMAW01125201">
    <property type="protein sequence ID" value="GFU11359.1"/>
    <property type="molecule type" value="Genomic_DNA"/>
</dbReference>
<dbReference type="AlphaFoldDB" id="A0A8X6QCK1"/>
<gene>
    <name evidence="2" type="ORF">NPIL_329261</name>
</gene>
<keyword evidence="1" id="KW-0472">Membrane</keyword>
<proteinExistence type="predicted"/>
<name>A0A8X6QCK1_NEPPI</name>
<sequence>MLPVLPPGCLALPQQCWKKHVSLFHVFCALWPAAFLGNASVPFFYPLLFPYIFVYGCGRRTGLSGSCDKPGSEIRHS</sequence>